<organism evidence="1 2">
    <name type="scientific">Monilinia fructicola</name>
    <name type="common">Brown rot fungus</name>
    <name type="synonym">Ciboria fructicola</name>
    <dbReference type="NCBI Taxonomy" id="38448"/>
    <lineage>
        <taxon>Eukaryota</taxon>
        <taxon>Fungi</taxon>
        <taxon>Dikarya</taxon>
        <taxon>Ascomycota</taxon>
        <taxon>Pezizomycotina</taxon>
        <taxon>Leotiomycetes</taxon>
        <taxon>Helotiales</taxon>
        <taxon>Sclerotiniaceae</taxon>
        <taxon>Monilinia</taxon>
    </lineage>
</organism>
<dbReference type="VEuPathDB" id="FungiDB:MFRU_030g00140"/>
<reference evidence="1 2" key="1">
    <citation type="submission" date="2019-06" db="EMBL/GenBank/DDBJ databases">
        <title>Genome Sequence of the Brown Rot Fungal Pathogen Monilinia fructicola.</title>
        <authorList>
            <person name="De Miccolis Angelini R.M."/>
            <person name="Landi L."/>
            <person name="Abate D."/>
            <person name="Pollastro S."/>
            <person name="Romanazzi G."/>
            <person name="Faretra F."/>
        </authorList>
    </citation>
    <scope>NUCLEOTIDE SEQUENCE [LARGE SCALE GENOMIC DNA]</scope>
    <source>
        <strain evidence="1 2">Mfrc123</strain>
    </source>
</reference>
<sequence length="355" mass="39631">MAPTVIADPDGDIVLLLDPEERDGPGSPSYNRHILCSSKHLTLASPIFKAMLKHTFSEGATLMTIGQVKIPLPEDDPTLMTSLVLLIHNRHNHPDIRPPRDLSLLNRAAILVDKYQIHEAVSYFTAAWARCYLDHNAIRFHPFREFPLLFCVAWVFELEAPFKEITRFIQYNCVGSIKDLMEIGDEDLPIPAGVIEMLETARLGAIEDTIQVLASLIAKYQNRRGAAMCRVDGTQLTNFNLVHAHRDMCDATVLGSLTRGAMQEGLYPAAATGDLRNGSVYLVMQRVLGVNFTTGCENLRDLMPNPPGRPRRVYSCHGIREQMGAAMMDVKGRLSGLDLKEEKGRFKSSPFLGYR</sequence>
<gene>
    <name evidence="1" type="ORF">EYC84_003875</name>
</gene>
<protein>
    <recommendedName>
        <fullName evidence="3">BTB domain-containing protein</fullName>
    </recommendedName>
</protein>
<dbReference type="InterPro" id="IPR011333">
    <property type="entry name" value="SKP1/BTB/POZ_sf"/>
</dbReference>
<accession>A0A5M9JYI6</accession>
<dbReference type="Proteomes" id="UP000322873">
    <property type="component" value="Unassembled WGS sequence"/>
</dbReference>
<proteinExistence type="predicted"/>
<evidence type="ECO:0000313" key="2">
    <source>
        <dbReference type="Proteomes" id="UP000322873"/>
    </source>
</evidence>
<dbReference type="Gene3D" id="3.30.710.10">
    <property type="entry name" value="Potassium Channel Kv1.1, Chain A"/>
    <property type="match status" value="1"/>
</dbReference>
<comment type="caution">
    <text evidence="1">The sequence shown here is derived from an EMBL/GenBank/DDBJ whole genome shotgun (WGS) entry which is preliminary data.</text>
</comment>
<name>A0A5M9JYI6_MONFR</name>
<keyword evidence="2" id="KW-1185">Reference proteome</keyword>
<dbReference type="AlphaFoldDB" id="A0A5M9JYI6"/>
<evidence type="ECO:0008006" key="3">
    <source>
        <dbReference type="Google" id="ProtNLM"/>
    </source>
</evidence>
<evidence type="ECO:0000313" key="1">
    <source>
        <dbReference type="EMBL" id="KAA8574624.1"/>
    </source>
</evidence>
<dbReference type="EMBL" id="VICG01000002">
    <property type="protein sequence ID" value="KAA8574624.1"/>
    <property type="molecule type" value="Genomic_DNA"/>
</dbReference>
<dbReference type="OrthoDB" id="4849160at2759"/>